<evidence type="ECO:0000256" key="14">
    <source>
        <dbReference type="ARBA" id="ARBA00023286"/>
    </source>
</evidence>
<evidence type="ECO:0000256" key="17">
    <source>
        <dbReference type="ARBA" id="ARBA00034430"/>
    </source>
</evidence>
<dbReference type="InterPro" id="IPR036734">
    <property type="entry name" value="Neur_chan_lig-bd_sf"/>
</dbReference>
<comment type="similarity">
    <text evidence="19">Belongs to the ligand-gated ion channel (TC 1.A.9) family. Acetylcholine receptor (TC 1.A.9.1) subfamily. Beta-1/CHRNB1 sub-subfamily.</text>
</comment>
<evidence type="ECO:0000256" key="16">
    <source>
        <dbReference type="ARBA" id="ARBA00034104"/>
    </source>
</evidence>
<dbReference type="InterPro" id="IPR018000">
    <property type="entry name" value="Neurotransmitter_ion_chnl_CS"/>
</dbReference>
<protein>
    <recommendedName>
        <fullName evidence="20">Acetylcholine receptor subunit beta</fullName>
    </recommendedName>
</protein>
<comment type="caution">
    <text evidence="24">The sequence shown here is derived from an EMBL/GenBank/DDBJ whole genome shotgun (WGS) entry which is preliminary data.</text>
</comment>
<evidence type="ECO:0000259" key="23">
    <source>
        <dbReference type="Pfam" id="PF02932"/>
    </source>
</evidence>
<dbReference type="GO" id="GO:0045211">
    <property type="term" value="C:postsynaptic membrane"/>
    <property type="evidence" value="ECO:0007669"/>
    <property type="project" value="UniProtKB-SubCell"/>
</dbReference>
<dbReference type="PRINTS" id="PR00254">
    <property type="entry name" value="NICOTINICR"/>
</dbReference>
<evidence type="ECO:0000256" key="20">
    <source>
        <dbReference type="ARBA" id="ARBA00040199"/>
    </source>
</evidence>
<evidence type="ECO:0000256" key="6">
    <source>
        <dbReference type="ARBA" id="ARBA00022989"/>
    </source>
</evidence>
<dbReference type="InterPro" id="IPR036719">
    <property type="entry name" value="Neuro-gated_channel_TM_sf"/>
</dbReference>
<keyword evidence="14" id="KW-1071">Ligand-gated ion channel</keyword>
<comment type="catalytic activity">
    <reaction evidence="17">
        <text>K(+)(in) = K(+)(out)</text>
        <dbReference type="Rhea" id="RHEA:29463"/>
        <dbReference type="ChEBI" id="CHEBI:29103"/>
    </reaction>
</comment>
<keyword evidence="8 21" id="KW-0406">Ion transport</keyword>
<dbReference type="SUPFAM" id="SSF90112">
    <property type="entry name" value="Neurotransmitter-gated ion-channel transmembrane pore"/>
    <property type="match status" value="1"/>
</dbReference>
<evidence type="ECO:0000256" key="19">
    <source>
        <dbReference type="ARBA" id="ARBA00037951"/>
    </source>
</evidence>
<dbReference type="CDD" id="cd19064">
    <property type="entry name" value="LGIC_TM_nAChR"/>
    <property type="match status" value="1"/>
</dbReference>
<evidence type="ECO:0000256" key="9">
    <source>
        <dbReference type="ARBA" id="ARBA00023136"/>
    </source>
</evidence>
<evidence type="ECO:0000256" key="1">
    <source>
        <dbReference type="ARBA" id="ARBA00003328"/>
    </source>
</evidence>
<dbReference type="FunFam" id="2.70.170.10:FF:000012">
    <property type="entry name" value="Nicotinic acetylcholine receptor subunit gamma"/>
    <property type="match status" value="1"/>
</dbReference>
<keyword evidence="25" id="KW-1185">Reference proteome</keyword>
<evidence type="ECO:0000256" key="3">
    <source>
        <dbReference type="ARBA" id="ARBA00022475"/>
    </source>
</evidence>
<feature type="domain" description="Neurotransmitter-gated ion-channel transmembrane" evidence="23">
    <location>
        <begin position="253"/>
        <end position="487"/>
    </location>
</feature>
<keyword evidence="3" id="KW-1003">Cell membrane</keyword>
<dbReference type="InterPro" id="IPR006029">
    <property type="entry name" value="Neurotrans-gated_channel_TM"/>
</dbReference>
<evidence type="ECO:0000256" key="4">
    <source>
        <dbReference type="ARBA" id="ARBA00022692"/>
    </source>
</evidence>
<feature type="domain" description="Neurotransmitter-gated ion-channel ligand-binding" evidence="22">
    <location>
        <begin position="39"/>
        <end position="246"/>
    </location>
</feature>
<evidence type="ECO:0000256" key="8">
    <source>
        <dbReference type="ARBA" id="ARBA00023065"/>
    </source>
</evidence>
<comment type="subcellular location">
    <subcellularLocation>
        <location evidence="16">Postsynaptic cell membrane</location>
        <topology evidence="16">Multi-pass membrane protein</topology>
    </subcellularLocation>
</comment>
<organism evidence="24 25">
    <name type="scientific">Eleginops maclovinus</name>
    <name type="common">Patagonian blennie</name>
    <name type="synonym">Eleginus maclovinus</name>
    <dbReference type="NCBI Taxonomy" id="56733"/>
    <lineage>
        <taxon>Eukaryota</taxon>
        <taxon>Metazoa</taxon>
        <taxon>Chordata</taxon>
        <taxon>Craniata</taxon>
        <taxon>Vertebrata</taxon>
        <taxon>Euteleostomi</taxon>
        <taxon>Actinopterygii</taxon>
        <taxon>Neopterygii</taxon>
        <taxon>Teleostei</taxon>
        <taxon>Neoteleostei</taxon>
        <taxon>Acanthomorphata</taxon>
        <taxon>Eupercaria</taxon>
        <taxon>Perciformes</taxon>
        <taxon>Notothenioidei</taxon>
        <taxon>Eleginopidae</taxon>
        <taxon>Eleginops</taxon>
    </lineage>
</organism>
<dbReference type="InterPro" id="IPR006202">
    <property type="entry name" value="Neur_chan_lig-bd"/>
</dbReference>
<keyword evidence="13" id="KW-0628">Postsynaptic cell membrane</keyword>
<keyword evidence="9 21" id="KW-0472">Membrane</keyword>
<evidence type="ECO:0000256" key="13">
    <source>
        <dbReference type="ARBA" id="ARBA00023257"/>
    </source>
</evidence>
<reference evidence="24 25" key="1">
    <citation type="journal article" date="2023" name="Genes (Basel)">
        <title>Chromosome-Level Genome Assembly and Circadian Gene Repertoire of the Patagonia Blennie Eleginops maclovinus-The Closest Ancestral Proxy of Antarctic Cryonotothenioids.</title>
        <authorList>
            <person name="Cheng C.C."/>
            <person name="Rivera-Colon A.G."/>
            <person name="Minhas B.F."/>
            <person name="Wilson L."/>
            <person name="Rayamajhi N."/>
            <person name="Vargas-Chacoff L."/>
            <person name="Catchen J.M."/>
        </authorList>
    </citation>
    <scope>NUCLEOTIDE SEQUENCE [LARGE SCALE GENOMIC DNA]</scope>
    <source>
        <strain evidence="24">JMC-PN-2008</strain>
    </source>
</reference>
<dbReference type="AlphaFoldDB" id="A0AAN7WTL3"/>
<gene>
    <name evidence="24" type="ORF">PBY51_006187</name>
</gene>
<comment type="catalytic activity">
    <reaction evidence="18">
        <text>Na(+)(in) = Na(+)(out)</text>
        <dbReference type="Rhea" id="RHEA:34963"/>
        <dbReference type="ChEBI" id="CHEBI:29101"/>
    </reaction>
</comment>
<reference evidence="24 25" key="2">
    <citation type="journal article" date="2023" name="Mol. Biol. Evol.">
        <title>Genomics of Secondarily Temperate Adaptation in the Only Non-Antarctic Icefish.</title>
        <authorList>
            <person name="Rivera-Colon A.G."/>
            <person name="Rayamajhi N."/>
            <person name="Minhas B.F."/>
            <person name="Madrigal G."/>
            <person name="Bilyk K.T."/>
            <person name="Yoon V."/>
            <person name="Hune M."/>
            <person name="Gregory S."/>
            <person name="Cheng C.H.C."/>
            <person name="Catchen J.M."/>
        </authorList>
    </citation>
    <scope>NUCLEOTIDE SEQUENCE [LARGE SCALE GENOMIC DNA]</scope>
    <source>
        <strain evidence="24">JMC-PN-2008</strain>
    </source>
</reference>
<evidence type="ECO:0000259" key="22">
    <source>
        <dbReference type="Pfam" id="PF02931"/>
    </source>
</evidence>
<proteinExistence type="inferred from homology"/>
<dbReference type="PRINTS" id="PR00252">
    <property type="entry name" value="NRIONCHANNEL"/>
</dbReference>
<evidence type="ECO:0000256" key="11">
    <source>
        <dbReference type="ARBA" id="ARBA00023170"/>
    </source>
</evidence>
<dbReference type="Pfam" id="PF02931">
    <property type="entry name" value="Neur_chan_LBD"/>
    <property type="match status" value="1"/>
</dbReference>
<dbReference type="Pfam" id="PF02932">
    <property type="entry name" value="Neur_chan_memb"/>
    <property type="match status" value="1"/>
</dbReference>
<dbReference type="FunFam" id="1.20.58.390:FF:000026">
    <property type="entry name" value="Cholinergic receptor nicotinic beta 1 subunit"/>
    <property type="match status" value="1"/>
</dbReference>
<evidence type="ECO:0000256" key="7">
    <source>
        <dbReference type="ARBA" id="ARBA00023018"/>
    </source>
</evidence>
<evidence type="ECO:0000256" key="15">
    <source>
        <dbReference type="ARBA" id="ARBA00023303"/>
    </source>
</evidence>
<feature type="transmembrane region" description="Helical" evidence="21">
    <location>
        <begin position="247"/>
        <end position="271"/>
    </location>
</feature>
<keyword evidence="4 21" id="KW-0812">Transmembrane</keyword>
<evidence type="ECO:0000256" key="18">
    <source>
        <dbReference type="ARBA" id="ARBA00036239"/>
    </source>
</evidence>
<feature type="transmembrane region" description="Helical" evidence="21">
    <location>
        <begin position="308"/>
        <end position="333"/>
    </location>
</feature>
<dbReference type="GO" id="GO:0004888">
    <property type="term" value="F:transmembrane signaling receptor activity"/>
    <property type="evidence" value="ECO:0007669"/>
    <property type="project" value="InterPro"/>
</dbReference>
<keyword evidence="11" id="KW-0675">Receptor</keyword>
<dbReference type="SUPFAM" id="SSF63712">
    <property type="entry name" value="Nicotinic receptor ligand binding domain-like"/>
    <property type="match status" value="1"/>
</dbReference>
<dbReference type="NCBIfam" id="TIGR00860">
    <property type="entry name" value="LIC"/>
    <property type="match status" value="1"/>
</dbReference>
<dbReference type="Gene3D" id="1.20.58.390">
    <property type="entry name" value="Neurotransmitter-gated ion-channel transmembrane domain"/>
    <property type="match status" value="2"/>
</dbReference>
<evidence type="ECO:0000256" key="5">
    <source>
        <dbReference type="ARBA" id="ARBA00022729"/>
    </source>
</evidence>
<sequence length="501" mass="57900">MIGPMKMRRIIPAKMNAFIIACGCLCLTFSGASETERLLHQKLFKNYNMKVRPARYWEDKVMVRVGMTLSQLVSLNEKNEEMTTNVFMNMAWTDYRLSWNPEEYDDITVLRIPPNKVWRPDIYLINNNDGQFDVALYVNVLVYSDGTVNWLPPAIYRSSCSIEVSYFPFDWQNCSMIFRSYTYDASEVELQYFLDDENKEIQEIVIDENAFTENGEWAICHKPSRKHVKEDLYEDITFYLIIERKPLFYIINIIMPCILTSVLAIFVFYLPPGAGEKMTLSISVLIALTVFMLLLADRVPETSLGIPIIVNYVMFTMILVTFSVILSVVVLNLHHRTPSTHIMPNWVRKVFIHILPKYIGMARPNPEEPMLKEESSDDSPNPGFNGRQPGGEYFFRKINPDLVLPWRGRSESPVQLQRLPNTDSFCLILPPHLKSAIAAVTYMAEQLKKQDTDDTMTGDWQFIALVVDRLFLWLFVIITTLGTLAMFLDASFNYTPDNPFP</sequence>
<feature type="transmembrane region" description="Helical" evidence="21">
    <location>
        <begin position="278"/>
        <end position="296"/>
    </location>
</feature>
<dbReference type="PANTHER" id="PTHR18945">
    <property type="entry name" value="NEUROTRANSMITTER GATED ION CHANNEL"/>
    <property type="match status" value="1"/>
</dbReference>
<evidence type="ECO:0000313" key="24">
    <source>
        <dbReference type="EMBL" id="KAK5848587.1"/>
    </source>
</evidence>
<dbReference type="Proteomes" id="UP001346869">
    <property type="component" value="Unassembled WGS sequence"/>
</dbReference>
<keyword evidence="2 21" id="KW-0813">Transport</keyword>
<dbReference type="InterPro" id="IPR006201">
    <property type="entry name" value="Neur_channel"/>
</dbReference>
<evidence type="ECO:0000313" key="25">
    <source>
        <dbReference type="Proteomes" id="UP001346869"/>
    </source>
</evidence>
<dbReference type="InterPro" id="IPR038050">
    <property type="entry name" value="Neuro_actylchol_rec"/>
</dbReference>
<keyword evidence="12" id="KW-0325">Glycoprotein</keyword>
<dbReference type="GO" id="GO:0022848">
    <property type="term" value="F:acetylcholine-gated monoatomic cation-selective channel activity"/>
    <property type="evidence" value="ECO:0007669"/>
    <property type="project" value="InterPro"/>
</dbReference>
<feature type="transmembrane region" description="Helical" evidence="21">
    <location>
        <begin position="470"/>
        <end position="488"/>
    </location>
</feature>
<evidence type="ECO:0000256" key="21">
    <source>
        <dbReference type="RuleBase" id="RU000687"/>
    </source>
</evidence>
<comment type="function">
    <text evidence="1">After binding acetylcholine, the AChR responds by an extensive change in conformation that affects all subunits and leads to opening of an ion-conducting channel across the plasma membrane.</text>
</comment>
<evidence type="ECO:0000256" key="2">
    <source>
        <dbReference type="ARBA" id="ARBA00022448"/>
    </source>
</evidence>
<dbReference type="InterPro" id="IPR002394">
    <property type="entry name" value="Nicotinic_acetylcholine_rcpt"/>
</dbReference>
<accession>A0AAN7WTL3</accession>
<keyword evidence="7" id="KW-0770">Synapse</keyword>
<dbReference type="GO" id="GO:0005892">
    <property type="term" value="C:acetylcholine-gated channel complex"/>
    <property type="evidence" value="ECO:0007669"/>
    <property type="project" value="UniProtKB-ARBA"/>
</dbReference>
<evidence type="ECO:0000256" key="10">
    <source>
        <dbReference type="ARBA" id="ARBA00023157"/>
    </source>
</evidence>
<dbReference type="Gene3D" id="2.70.170.10">
    <property type="entry name" value="Neurotransmitter-gated ion-channel ligand-binding domain"/>
    <property type="match status" value="1"/>
</dbReference>
<keyword evidence="15 21" id="KW-0407">Ion channel</keyword>
<keyword evidence="5" id="KW-0732">Signal</keyword>
<keyword evidence="10" id="KW-1015">Disulfide bond</keyword>
<keyword evidence="6 21" id="KW-1133">Transmembrane helix</keyword>
<dbReference type="EMBL" id="JAUZQC010000025">
    <property type="protein sequence ID" value="KAK5848587.1"/>
    <property type="molecule type" value="Genomic_DNA"/>
</dbReference>
<name>A0AAN7WTL3_ELEMC</name>
<evidence type="ECO:0000256" key="12">
    <source>
        <dbReference type="ARBA" id="ARBA00023180"/>
    </source>
</evidence>
<dbReference type="PROSITE" id="PS00236">
    <property type="entry name" value="NEUROTR_ION_CHANNEL"/>
    <property type="match status" value="1"/>
</dbReference>